<dbReference type="OrthoDB" id="5929961at2759"/>
<dbReference type="EMBL" id="JYDW01000386">
    <property type="protein sequence ID" value="KRZ48587.1"/>
    <property type="molecule type" value="Genomic_DNA"/>
</dbReference>
<keyword evidence="2" id="KW-1185">Reference proteome</keyword>
<dbReference type="AlphaFoldDB" id="A0A0V1KMH6"/>
<evidence type="ECO:0000313" key="1">
    <source>
        <dbReference type="EMBL" id="KRZ48587.1"/>
    </source>
</evidence>
<organism evidence="1 2">
    <name type="scientific">Trichinella nativa</name>
    <dbReference type="NCBI Taxonomy" id="6335"/>
    <lineage>
        <taxon>Eukaryota</taxon>
        <taxon>Metazoa</taxon>
        <taxon>Ecdysozoa</taxon>
        <taxon>Nematoda</taxon>
        <taxon>Enoplea</taxon>
        <taxon>Dorylaimia</taxon>
        <taxon>Trichinellida</taxon>
        <taxon>Trichinellidae</taxon>
        <taxon>Trichinella</taxon>
    </lineage>
</organism>
<gene>
    <name evidence="1" type="ORF">T02_8035</name>
</gene>
<evidence type="ECO:0000313" key="2">
    <source>
        <dbReference type="Proteomes" id="UP000054721"/>
    </source>
</evidence>
<accession>A0A0V1KMH6</accession>
<sequence>MKLVPFATRVRIDIKAFPPRLSVPFLITNSIVHHNGLFSRSRWHSNCVSYGSDVFSSRKVRKNCIIFCRRIVIVRIVLVRNCEDEPHLE</sequence>
<comment type="caution">
    <text evidence="1">The sequence shown here is derived from an EMBL/GenBank/DDBJ whole genome shotgun (WGS) entry which is preliminary data.</text>
</comment>
<dbReference type="Proteomes" id="UP000054721">
    <property type="component" value="Unassembled WGS sequence"/>
</dbReference>
<name>A0A0V1KMH6_9BILA</name>
<proteinExistence type="predicted"/>
<protein>
    <submittedName>
        <fullName evidence="1">Uncharacterized protein</fullName>
    </submittedName>
</protein>
<reference evidence="1 2" key="1">
    <citation type="submission" date="2015-05" db="EMBL/GenBank/DDBJ databases">
        <title>Evolution of Trichinella species and genotypes.</title>
        <authorList>
            <person name="Korhonen P.K."/>
            <person name="Edoardo P."/>
            <person name="Giuseppe L.R."/>
            <person name="Gasser R.B."/>
        </authorList>
    </citation>
    <scope>NUCLEOTIDE SEQUENCE [LARGE SCALE GENOMIC DNA]</scope>
    <source>
        <strain evidence="1">ISS10</strain>
    </source>
</reference>